<keyword evidence="5" id="KW-1185">Reference proteome</keyword>
<dbReference type="InterPro" id="IPR036291">
    <property type="entry name" value="NAD(P)-bd_dom_sf"/>
</dbReference>
<feature type="transmembrane region" description="Helical" evidence="3">
    <location>
        <begin position="31"/>
        <end position="49"/>
    </location>
</feature>
<protein>
    <recommendedName>
        <fullName evidence="6">Retinol dehydrogenase 12</fullName>
    </recommendedName>
</protein>
<dbReference type="EMBL" id="JAEAOA010001769">
    <property type="protein sequence ID" value="KAK3579827.1"/>
    <property type="molecule type" value="Genomic_DNA"/>
</dbReference>
<keyword evidence="3" id="KW-1133">Transmembrane helix</keyword>
<dbReference type="Pfam" id="PF00106">
    <property type="entry name" value="adh_short"/>
    <property type="match status" value="1"/>
</dbReference>
<keyword evidence="3" id="KW-0812">Transmembrane</keyword>
<comment type="caution">
    <text evidence="4">The sequence shown here is derived from an EMBL/GenBank/DDBJ whole genome shotgun (WGS) entry which is preliminary data.</text>
</comment>
<keyword evidence="3" id="KW-0472">Membrane</keyword>
<dbReference type="SUPFAM" id="SSF51735">
    <property type="entry name" value="NAD(P)-binding Rossmann-fold domains"/>
    <property type="match status" value="1"/>
</dbReference>
<evidence type="ECO:0000313" key="5">
    <source>
        <dbReference type="Proteomes" id="UP001195483"/>
    </source>
</evidence>
<dbReference type="Gene3D" id="3.40.50.720">
    <property type="entry name" value="NAD(P)-binding Rossmann-like Domain"/>
    <property type="match status" value="1"/>
</dbReference>
<evidence type="ECO:0000256" key="2">
    <source>
        <dbReference type="SAM" id="MobiDB-lite"/>
    </source>
</evidence>
<dbReference type="Proteomes" id="UP001195483">
    <property type="component" value="Unassembled WGS sequence"/>
</dbReference>
<dbReference type="InterPro" id="IPR002347">
    <property type="entry name" value="SDR_fam"/>
</dbReference>
<sequence>MGHGDFTHSRSKGREKPTIWQADQDVDIEDLTFVIPIIISVVLLSVFLIRKYIRWTVQCPSNNRLDGKTVVITGANTGLGKATAMELAKRGAKVILACRDRKKGDVLARQIRIKTTNEEIYSYHLDMSSLVAIKEFVDDFTSREPFLHILINNAAYLGPKATTEDGYERTFGVNYLGHFYLTYLLQDRLKRCASSRVINVISDSYTKATLDFEDLAMAKYNIYKAYARSKLAMILFTGEAARRWMSSHVLLYGVHPGMVCTDLLRNWPGLTGNILRATSRILFKSPEDGCQTIVYCAVANEIKAQTGKYLENCQLFKVKKTALDKDMAQKLWELSLHLCKLPPEPKTDSEVRSIGKHEVKADGKEEDKKLK</sequence>
<feature type="region of interest" description="Disordered" evidence="2">
    <location>
        <begin position="343"/>
        <end position="371"/>
    </location>
</feature>
<dbReference type="PANTHER" id="PTHR43157">
    <property type="entry name" value="PHOSPHATIDYLINOSITOL-GLYCAN BIOSYNTHESIS CLASS F PROTEIN-RELATED"/>
    <property type="match status" value="1"/>
</dbReference>
<evidence type="ECO:0008006" key="6">
    <source>
        <dbReference type="Google" id="ProtNLM"/>
    </source>
</evidence>
<organism evidence="4 5">
    <name type="scientific">Potamilus streckersoni</name>
    <dbReference type="NCBI Taxonomy" id="2493646"/>
    <lineage>
        <taxon>Eukaryota</taxon>
        <taxon>Metazoa</taxon>
        <taxon>Spiralia</taxon>
        <taxon>Lophotrochozoa</taxon>
        <taxon>Mollusca</taxon>
        <taxon>Bivalvia</taxon>
        <taxon>Autobranchia</taxon>
        <taxon>Heteroconchia</taxon>
        <taxon>Palaeoheterodonta</taxon>
        <taxon>Unionida</taxon>
        <taxon>Unionoidea</taxon>
        <taxon>Unionidae</taxon>
        <taxon>Ambleminae</taxon>
        <taxon>Lampsilini</taxon>
        <taxon>Potamilus</taxon>
    </lineage>
</organism>
<proteinExistence type="predicted"/>
<keyword evidence="1" id="KW-0560">Oxidoreductase</keyword>
<gene>
    <name evidence="4" type="ORF">CHS0354_029557</name>
</gene>
<name>A0AAE0VK53_9BIVA</name>
<dbReference type="PRINTS" id="PR00081">
    <property type="entry name" value="GDHRDH"/>
</dbReference>
<dbReference type="CDD" id="cd05327">
    <property type="entry name" value="retinol-DH_like_SDR_c_like"/>
    <property type="match status" value="1"/>
</dbReference>
<reference evidence="4" key="2">
    <citation type="journal article" date="2021" name="Genome Biol. Evol.">
        <title>Developing a high-quality reference genome for a parasitic bivalve with doubly uniparental inheritance (Bivalvia: Unionida).</title>
        <authorList>
            <person name="Smith C.H."/>
        </authorList>
    </citation>
    <scope>NUCLEOTIDE SEQUENCE</scope>
    <source>
        <strain evidence="4">CHS0354</strain>
        <tissue evidence="4">Mantle</tissue>
    </source>
</reference>
<reference evidence="4" key="3">
    <citation type="submission" date="2023-05" db="EMBL/GenBank/DDBJ databases">
        <authorList>
            <person name="Smith C.H."/>
        </authorList>
    </citation>
    <scope>NUCLEOTIDE SEQUENCE</scope>
    <source>
        <strain evidence="4">CHS0354</strain>
        <tissue evidence="4">Mantle</tissue>
    </source>
</reference>
<accession>A0AAE0VK53</accession>
<dbReference type="GO" id="GO:0016491">
    <property type="term" value="F:oxidoreductase activity"/>
    <property type="evidence" value="ECO:0007669"/>
    <property type="project" value="UniProtKB-KW"/>
</dbReference>
<evidence type="ECO:0000256" key="3">
    <source>
        <dbReference type="SAM" id="Phobius"/>
    </source>
</evidence>
<dbReference type="PANTHER" id="PTHR43157:SF31">
    <property type="entry name" value="PHOSPHATIDYLINOSITOL-GLYCAN BIOSYNTHESIS CLASS F PROTEIN"/>
    <property type="match status" value="1"/>
</dbReference>
<evidence type="ECO:0000313" key="4">
    <source>
        <dbReference type="EMBL" id="KAK3579827.1"/>
    </source>
</evidence>
<dbReference type="AlphaFoldDB" id="A0AAE0VK53"/>
<reference evidence="4" key="1">
    <citation type="journal article" date="2021" name="Genome Biol. Evol.">
        <title>A High-Quality Reference Genome for a Parasitic Bivalve with Doubly Uniparental Inheritance (Bivalvia: Unionida).</title>
        <authorList>
            <person name="Smith C.H."/>
        </authorList>
    </citation>
    <scope>NUCLEOTIDE SEQUENCE</scope>
    <source>
        <strain evidence="4">CHS0354</strain>
    </source>
</reference>
<evidence type="ECO:0000256" key="1">
    <source>
        <dbReference type="ARBA" id="ARBA00023002"/>
    </source>
</evidence>